<keyword evidence="1" id="KW-0547">Nucleotide-binding</keyword>
<dbReference type="SUPFAM" id="SSF50465">
    <property type="entry name" value="EF-Tu/eEF-1alpha/eIF2-gamma C-terminal domain"/>
    <property type="match status" value="1"/>
</dbReference>
<organism evidence="4 5">
    <name type="scientific">Streptomyces gamaensis</name>
    <dbReference type="NCBI Taxonomy" id="1763542"/>
    <lineage>
        <taxon>Bacteria</taxon>
        <taxon>Bacillati</taxon>
        <taxon>Actinomycetota</taxon>
        <taxon>Actinomycetes</taxon>
        <taxon>Kitasatosporales</taxon>
        <taxon>Streptomycetaceae</taxon>
        <taxon>Streptomyces</taxon>
    </lineage>
</organism>
<protein>
    <recommendedName>
        <fullName evidence="3">GTP-eEF1A C-terminal domain-containing protein</fullName>
    </recommendedName>
</protein>
<evidence type="ECO:0000256" key="2">
    <source>
        <dbReference type="ARBA" id="ARBA00023134"/>
    </source>
</evidence>
<evidence type="ECO:0000313" key="5">
    <source>
        <dbReference type="Proteomes" id="UP001596083"/>
    </source>
</evidence>
<keyword evidence="2" id="KW-0342">GTP-binding</keyword>
<name>A0ABW0Z8Z6_9ACTN</name>
<dbReference type="Gene3D" id="2.40.30.10">
    <property type="entry name" value="Translation factors"/>
    <property type="match status" value="1"/>
</dbReference>
<feature type="non-terminal residue" evidence="4">
    <location>
        <position position="1"/>
    </location>
</feature>
<dbReference type="Proteomes" id="UP001596083">
    <property type="component" value="Unassembled WGS sequence"/>
</dbReference>
<sequence>IAHIHLHTSEPLPLDPYTTSRHTGSFLLIDPTDGTTLTAGMAGRAFAEGEPENTADDGWDF</sequence>
<evidence type="ECO:0000259" key="3">
    <source>
        <dbReference type="Pfam" id="PF22594"/>
    </source>
</evidence>
<dbReference type="EMBL" id="JBHSPB010000027">
    <property type="protein sequence ID" value="MFC5724423.1"/>
    <property type="molecule type" value="Genomic_DNA"/>
</dbReference>
<feature type="domain" description="GTP-eEF1A C-terminal" evidence="3">
    <location>
        <begin position="1"/>
        <end position="41"/>
    </location>
</feature>
<evidence type="ECO:0000313" key="4">
    <source>
        <dbReference type="EMBL" id="MFC5724423.1"/>
    </source>
</evidence>
<dbReference type="RefSeq" id="WP_417801291.1">
    <property type="nucleotide sequence ID" value="NZ_JBHSPB010000027.1"/>
</dbReference>
<keyword evidence="5" id="KW-1185">Reference proteome</keyword>
<dbReference type="InterPro" id="IPR009001">
    <property type="entry name" value="Transl_elong_EF1A/Init_IF2_C"/>
</dbReference>
<evidence type="ECO:0000256" key="1">
    <source>
        <dbReference type="ARBA" id="ARBA00022741"/>
    </source>
</evidence>
<gene>
    <name evidence="4" type="ORF">ACFP1Z_30140</name>
</gene>
<comment type="caution">
    <text evidence="4">The sequence shown here is derived from an EMBL/GenBank/DDBJ whole genome shotgun (WGS) entry which is preliminary data.</text>
</comment>
<dbReference type="Pfam" id="PF22594">
    <property type="entry name" value="GTP-eEF1A_C"/>
    <property type="match status" value="1"/>
</dbReference>
<proteinExistence type="predicted"/>
<dbReference type="InterPro" id="IPR054696">
    <property type="entry name" value="GTP-eEF1A_C"/>
</dbReference>
<reference evidence="5" key="1">
    <citation type="journal article" date="2019" name="Int. J. Syst. Evol. Microbiol.">
        <title>The Global Catalogue of Microorganisms (GCM) 10K type strain sequencing project: providing services to taxonomists for standard genome sequencing and annotation.</title>
        <authorList>
            <consortium name="The Broad Institute Genomics Platform"/>
            <consortium name="The Broad Institute Genome Sequencing Center for Infectious Disease"/>
            <person name="Wu L."/>
            <person name="Ma J."/>
        </authorList>
    </citation>
    <scope>NUCLEOTIDE SEQUENCE [LARGE SCALE GENOMIC DNA]</scope>
    <source>
        <strain evidence="5">CGMCC 4.7304</strain>
    </source>
</reference>
<accession>A0ABW0Z8Z6</accession>